<organism evidence="1 2">
    <name type="scientific">Massilia violaceinigra</name>
    <dbReference type="NCBI Taxonomy" id="2045208"/>
    <lineage>
        <taxon>Bacteria</taxon>
        <taxon>Pseudomonadati</taxon>
        <taxon>Pseudomonadota</taxon>
        <taxon>Betaproteobacteria</taxon>
        <taxon>Burkholderiales</taxon>
        <taxon>Oxalobacteraceae</taxon>
        <taxon>Telluria group</taxon>
        <taxon>Massilia</taxon>
    </lineage>
</organism>
<sequence>MPDRVSEVLAAYARGERRFHGLEIDGESFERQVLEDVVFEDCFFYVSFRFANLRNATFVNGNIKCCDFRDADLSGAHFENLSVESSQYARAKTDGLVWTGNWAYGSISTQEDFDSWIKDHEY</sequence>
<evidence type="ECO:0000313" key="1">
    <source>
        <dbReference type="EMBL" id="UOD29578.1"/>
    </source>
</evidence>
<dbReference type="Proteomes" id="UP000831532">
    <property type="component" value="Chromosome"/>
</dbReference>
<dbReference type="Pfam" id="PF00805">
    <property type="entry name" value="Pentapeptide"/>
    <property type="match status" value="1"/>
</dbReference>
<reference evidence="1 2" key="1">
    <citation type="submission" date="2020-10" db="EMBL/GenBank/DDBJ databases">
        <title>Genome analysis of Massilia species.</title>
        <authorList>
            <person name="Jung D.-H."/>
        </authorList>
    </citation>
    <scope>NUCLEOTIDE SEQUENCE [LARGE SCALE GENOMIC DNA]</scope>
    <source>
        <strain evidence="2">sipir</strain>
    </source>
</reference>
<dbReference type="EMBL" id="CP063361">
    <property type="protein sequence ID" value="UOD29578.1"/>
    <property type="molecule type" value="Genomic_DNA"/>
</dbReference>
<dbReference type="RefSeq" id="WP_243490793.1">
    <property type="nucleotide sequence ID" value="NZ_CP063361.1"/>
</dbReference>
<evidence type="ECO:0000313" key="2">
    <source>
        <dbReference type="Proteomes" id="UP000831532"/>
    </source>
</evidence>
<name>A0ABY4A4I0_9BURK</name>
<gene>
    <name evidence="1" type="ORF">INH39_30020</name>
</gene>
<proteinExistence type="predicted"/>
<dbReference type="SUPFAM" id="SSF141571">
    <property type="entry name" value="Pentapeptide repeat-like"/>
    <property type="match status" value="1"/>
</dbReference>
<dbReference type="InterPro" id="IPR001646">
    <property type="entry name" value="5peptide_repeat"/>
</dbReference>
<keyword evidence="2" id="KW-1185">Reference proteome</keyword>
<protein>
    <submittedName>
        <fullName evidence="1">Pentapeptide repeat-containing protein</fullName>
    </submittedName>
</protein>
<accession>A0ABY4A4I0</accession>
<dbReference type="Gene3D" id="2.160.20.80">
    <property type="entry name" value="E3 ubiquitin-protein ligase SopA"/>
    <property type="match status" value="1"/>
</dbReference>